<feature type="compositionally biased region" description="Low complexity" evidence="1">
    <location>
        <begin position="263"/>
        <end position="274"/>
    </location>
</feature>
<dbReference type="Pfam" id="PF12751">
    <property type="entry name" value="Vac7"/>
    <property type="match status" value="1"/>
</dbReference>
<dbReference type="OrthoDB" id="1204at2759"/>
<feature type="compositionally biased region" description="Low complexity" evidence="1">
    <location>
        <begin position="163"/>
        <end position="180"/>
    </location>
</feature>
<feature type="compositionally biased region" description="Low complexity" evidence="1">
    <location>
        <begin position="299"/>
        <end position="310"/>
    </location>
</feature>
<dbReference type="PANTHER" id="PTHR28258">
    <property type="entry name" value="VACUOLAR SEGREGATION PROTEIN 7"/>
    <property type="match status" value="1"/>
</dbReference>
<dbReference type="Proteomes" id="UP000474640">
    <property type="component" value="Unassembled WGS sequence"/>
</dbReference>
<feature type="compositionally biased region" description="Polar residues" evidence="1">
    <location>
        <begin position="1"/>
        <end position="19"/>
    </location>
</feature>
<keyword evidence="2" id="KW-0472">Membrane</keyword>
<feature type="compositionally biased region" description="Low complexity" evidence="1">
    <location>
        <begin position="463"/>
        <end position="472"/>
    </location>
</feature>
<evidence type="ECO:0000256" key="2">
    <source>
        <dbReference type="SAM" id="Phobius"/>
    </source>
</evidence>
<evidence type="ECO:0000256" key="1">
    <source>
        <dbReference type="SAM" id="MobiDB-lite"/>
    </source>
</evidence>
<proteinExistence type="predicted"/>
<keyword evidence="2" id="KW-0812">Transmembrane</keyword>
<dbReference type="PANTHER" id="PTHR28258:SF1">
    <property type="entry name" value="VACUOLAR SEGREGATION PROTEIN 7"/>
    <property type="match status" value="1"/>
</dbReference>
<keyword evidence="2" id="KW-1133">Transmembrane helix</keyword>
<dbReference type="GO" id="GO:0070772">
    <property type="term" value="C:PAS complex"/>
    <property type="evidence" value="ECO:0007669"/>
    <property type="project" value="TreeGrafter"/>
</dbReference>
<feature type="region of interest" description="Disordered" evidence="1">
    <location>
        <begin position="570"/>
        <end position="598"/>
    </location>
</feature>
<feature type="region of interest" description="Disordered" evidence="1">
    <location>
        <begin position="1"/>
        <end position="553"/>
    </location>
</feature>
<dbReference type="GO" id="GO:1903778">
    <property type="term" value="P:protein localization to vacuolar membrane"/>
    <property type="evidence" value="ECO:0007669"/>
    <property type="project" value="TreeGrafter"/>
</dbReference>
<evidence type="ECO:0008006" key="5">
    <source>
        <dbReference type="Google" id="ProtNLM"/>
    </source>
</evidence>
<dbReference type="GO" id="GO:0000329">
    <property type="term" value="C:fungal-type vacuole membrane"/>
    <property type="evidence" value="ECO:0007669"/>
    <property type="project" value="TreeGrafter"/>
</dbReference>
<reference evidence="3 4" key="1">
    <citation type="submission" date="2020-01" db="EMBL/GenBank/DDBJ databases">
        <authorList>
            <person name="Palmer J.M."/>
        </authorList>
    </citation>
    <scope>NUCLEOTIDE SEQUENCE [LARGE SCALE GENOMIC DNA]</scope>
    <source>
        <strain evidence="3 4">TWF970</strain>
    </source>
</reference>
<name>A0A7C8RGG6_ORBOL</name>
<feature type="compositionally biased region" description="Low complexity" evidence="1">
    <location>
        <begin position="99"/>
        <end position="111"/>
    </location>
</feature>
<feature type="compositionally biased region" description="Polar residues" evidence="1">
    <location>
        <begin position="420"/>
        <end position="438"/>
    </location>
</feature>
<feature type="compositionally biased region" description="Low complexity" evidence="1">
    <location>
        <begin position="523"/>
        <end position="534"/>
    </location>
</feature>
<feature type="compositionally biased region" description="Polar residues" evidence="1">
    <location>
        <begin position="35"/>
        <end position="64"/>
    </location>
</feature>
<feature type="region of interest" description="Disordered" evidence="1">
    <location>
        <begin position="854"/>
        <end position="876"/>
    </location>
</feature>
<sequence length="876" mass="95517">MSRNSSATNLRKETSTPNSLVEFPQPGDRGPNANLAAQISSSSTPGVPSRTSSPVITPTSQQTPPKHRRVSAARETRREASPSPVRSLSSTSIARLANSAASQSSSAVAQAPTSGTTTNQQPAMTTEPPQPLSPRPQRPIHPNVPHWPTSPRLSLPRSPPPMNRSSSLTSPRRLPDSTLTLPPPSMAVRGRESPGRGPSGDESHEGSSSYFHSHGQRPPRPIASPALLETVTESSLPSTPAIGMGERSIDARLLEAEQRRQETSSMSTRPSESSIASSRTTTQESESDTGNLSDRKPASRAPSRAVSRRPTVTSGPLAQDLSGGLTPEIETVTSIPQQMNPPATVRLSKKASQETIRPAKKEKRKKAKRVPGPGAQTTKADIFEQRINDTLDDAESSDSEETFVYESNPAEKTRPRHSRTSSVTSLSDPRSQALNTQGRNRRNMKFGTGHAYKSQPPDDYYTSDGVGSSSIRGGVGSQSGLRSHIGRGYTNPNLDDSSGPQLTRYAQHKNSHQSLRTPHHISSSRASSRPGSPRTYGNKHTGGNGSIAPKARREGSHLSMYEGDIEGDADERTPLWPLNRNGVTKSRPGSVNSRRRDRDYGQRNWYTRLACCIFAVFAMVSLVACSLGFVFLTTKPLQDVKLINITDVIATKQEMMFNMDIFALNPNILPVSIATMDVNVFIKSPYVKDKPKKDKPKDDIDGGDKEEAWWKNVLRGNLGAKIQRRRPNMEKPQHNLLDDQSVRALDGVDKGTDPISDPAEEEETMLLGRIFNFDSALTFDGSPFRQEPAHAIGEVRLSKPGNKTEVGGSERWERAMVHTFDLTIRGFLRYQLPLSGRVRTATIQGTVTVHPNEDAADGFREHVGSGSEFHDNDAPK</sequence>
<feature type="compositionally biased region" description="Basic residues" evidence="1">
    <location>
        <begin position="358"/>
        <end position="369"/>
    </location>
</feature>
<feature type="transmembrane region" description="Helical" evidence="2">
    <location>
        <begin position="605"/>
        <end position="632"/>
    </location>
</feature>
<protein>
    <recommendedName>
        <fullName evidence="5">Phospholipid metabolism enzyme regulator</fullName>
    </recommendedName>
</protein>
<evidence type="ECO:0000313" key="4">
    <source>
        <dbReference type="Proteomes" id="UP000474640"/>
    </source>
</evidence>
<evidence type="ECO:0000313" key="3">
    <source>
        <dbReference type="EMBL" id="KAF3285368.1"/>
    </source>
</evidence>
<feature type="compositionally biased region" description="Pro residues" evidence="1">
    <location>
        <begin position="128"/>
        <end position="139"/>
    </location>
</feature>
<feature type="compositionally biased region" description="Low complexity" evidence="1">
    <location>
        <begin position="81"/>
        <end position="92"/>
    </location>
</feature>
<comment type="caution">
    <text evidence="3">The sequence shown here is derived from an EMBL/GenBank/DDBJ whole genome shotgun (WGS) entry which is preliminary data.</text>
</comment>
<dbReference type="GO" id="GO:0010513">
    <property type="term" value="P:positive regulation of phosphatidylinositol biosynthetic process"/>
    <property type="evidence" value="ECO:0007669"/>
    <property type="project" value="TreeGrafter"/>
</dbReference>
<dbReference type="GO" id="GO:0000011">
    <property type="term" value="P:vacuole inheritance"/>
    <property type="evidence" value="ECO:0007669"/>
    <property type="project" value="TreeGrafter"/>
</dbReference>
<organism evidence="3 4">
    <name type="scientific">Orbilia oligospora</name>
    <name type="common">Nematode-trapping fungus</name>
    <name type="synonym">Arthrobotrys oligospora</name>
    <dbReference type="NCBI Taxonomy" id="2813651"/>
    <lineage>
        <taxon>Eukaryota</taxon>
        <taxon>Fungi</taxon>
        <taxon>Dikarya</taxon>
        <taxon>Ascomycota</taxon>
        <taxon>Pezizomycotina</taxon>
        <taxon>Orbiliomycetes</taxon>
        <taxon>Orbiliales</taxon>
        <taxon>Orbiliaceae</taxon>
        <taxon>Orbilia</taxon>
    </lineage>
</organism>
<dbReference type="EMBL" id="JAABOJ010000007">
    <property type="protein sequence ID" value="KAF3285368.1"/>
    <property type="molecule type" value="Genomic_DNA"/>
</dbReference>
<gene>
    <name evidence="3" type="ORF">TWF970_010429</name>
</gene>
<feature type="compositionally biased region" description="Polar residues" evidence="1">
    <location>
        <begin position="581"/>
        <end position="592"/>
    </location>
</feature>
<accession>A0A7C8RGG6</accession>
<feature type="compositionally biased region" description="Basic and acidic residues" evidence="1">
    <location>
        <begin position="189"/>
        <end position="205"/>
    </location>
</feature>
<dbReference type="InterPro" id="IPR024260">
    <property type="entry name" value="Vac7"/>
</dbReference>
<feature type="compositionally biased region" description="Polar residues" evidence="1">
    <location>
        <begin position="112"/>
        <end position="124"/>
    </location>
</feature>
<dbReference type="AlphaFoldDB" id="A0A7C8RGG6"/>
<feature type="compositionally biased region" description="Polar residues" evidence="1">
    <location>
        <begin position="331"/>
        <end position="341"/>
    </location>
</feature>
<feature type="compositionally biased region" description="Acidic residues" evidence="1">
    <location>
        <begin position="390"/>
        <end position="403"/>
    </location>
</feature>
<feature type="compositionally biased region" description="Polar residues" evidence="1">
    <location>
        <begin position="490"/>
        <end position="501"/>
    </location>
</feature>
<feature type="compositionally biased region" description="Basic and acidic residues" evidence="1">
    <location>
        <begin position="247"/>
        <end position="262"/>
    </location>
</feature>
<feature type="compositionally biased region" description="Polar residues" evidence="1">
    <location>
        <begin position="275"/>
        <end position="292"/>
    </location>
</feature>